<dbReference type="GO" id="GO:0050660">
    <property type="term" value="F:flavin adenine dinucleotide binding"/>
    <property type="evidence" value="ECO:0007669"/>
    <property type="project" value="InterPro"/>
</dbReference>
<dbReference type="Pfam" id="PF05199">
    <property type="entry name" value="GMC_oxred_C"/>
    <property type="match status" value="1"/>
</dbReference>
<comment type="similarity">
    <text evidence="2 8">Belongs to the GMC oxidoreductase family.</text>
</comment>
<keyword evidence="7" id="KW-1015">Disulfide bond</keyword>
<dbReference type="Pfam" id="PF00732">
    <property type="entry name" value="GMC_oxred_N"/>
    <property type="match status" value="1"/>
</dbReference>
<evidence type="ECO:0000313" key="12">
    <source>
        <dbReference type="EMBL" id="SPD31914.1"/>
    </source>
</evidence>
<evidence type="ECO:0000259" key="11">
    <source>
        <dbReference type="PROSITE" id="PS00624"/>
    </source>
</evidence>
<dbReference type="PANTHER" id="PTHR45968:SF19">
    <property type="entry name" value="GLUCOSE-METHANOL-CHOLINE (GMC) OXIDOREDUCTASE FAMILY PROTEIN"/>
    <property type="match status" value="1"/>
</dbReference>
<feature type="disulfide bond" evidence="7">
    <location>
        <begin position="420"/>
        <end position="459"/>
    </location>
</feature>
<evidence type="ECO:0000256" key="8">
    <source>
        <dbReference type="RuleBase" id="RU003968"/>
    </source>
</evidence>
<organism evidence="12">
    <name type="scientific">Fagus sylvatica</name>
    <name type="common">Beechnut</name>
    <dbReference type="NCBI Taxonomy" id="28930"/>
    <lineage>
        <taxon>Eukaryota</taxon>
        <taxon>Viridiplantae</taxon>
        <taxon>Streptophyta</taxon>
        <taxon>Embryophyta</taxon>
        <taxon>Tracheophyta</taxon>
        <taxon>Spermatophyta</taxon>
        <taxon>Magnoliopsida</taxon>
        <taxon>eudicotyledons</taxon>
        <taxon>Gunneridae</taxon>
        <taxon>Pentapetalae</taxon>
        <taxon>rosids</taxon>
        <taxon>fabids</taxon>
        <taxon>Fagales</taxon>
        <taxon>Fagaceae</taxon>
        <taxon>Fagus</taxon>
    </lineage>
</organism>
<feature type="domain" description="Glucose-methanol-choline oxidoreductase N-terminal" evidence="10">
    <location>
        <begin position="125"/>
        <end position="148"/>
    </location>
</feature>
<evidence type="ECO:0000256" key="9">
    <source>
        <dbReference type="SAM" id="SignalP"/>
    </source>
</evidence>
<keyword evidence="3 8" id="KW-0285">Flavoprotein</keyword>
<sequence length="557" mass="61241">MEQSQTIPGHGLLKASLLLLINLSLASSSLPQGKGHPYYMTSDVNEVSGKSFDYIVVGGGTAGCALAATLSERFSVLVVERGGSPYGNPLVLDKKYTGFSLIETDEYTSVAQSFVSKDGIMNRRGRVLGGSSAINFGFYSRAREDFIEEVGLEKELVRDAYEWVESRIVFKPELTLWQTVVEFSLLEAGILPYNGYSLEHIEGTKVGATMFDEYGTRHTSADLLEAGNPENITVLLNATVKNVIFQNENRNESRASGIRFIKSNGSPDQSHEVYLNQPDCSSSWGEVILSAGALGSPQILLLSGIGPQAHLRDFNIPVVLDLEGVGQRMKDNPAMGLFVDNKPQKQLPDTAQVVGIADDFKFIVEAGITPVSLNATRMRVSAKFAFPASKGKLELNSTDPRKNPSVQFNYLAKEKDLYECVKMSQLLERVARSQSIAMFVGMEHKNNLMSSENELRKSCKKNVRTFYHYHGGCIVGSVVDKDYKVYGVNGLRVVDSSTFLESPGTNPMATLLMLGRYQGIKILNERTDAAAFSNQQQNPEQFMNISVLGMNLSICHM</sequence>
<reference evidence="12" key="1">
    <citation type="submission" date="2018-02" db="EMBL/GenBank/DDBJ databases">
        <authorList>
            <person name="Cohen D.B."/>
            <person name="Kent A.D."/>
        </authorList>
    </citation>
    <scope>NUCLEOTIDE SEQUENCE</scope>
</reference>
<feature type="binding site" evidence="6">
    <location>
        <position position="127"/>
    </location>
    <ligand>
        <name>FAD</name>
        <dbReference type="ChEBI" id="CHEBI:57692"/>
    </ligand>
</feature>
<dbReference type="InterPro" id="IPR036188">
    <property type="entry name" value="FAD/NAD-bd_sf"/>
</dbReference>
<dbReference type="GO" id="GO:0016614">
    <property type="term" value="F:oxidoreductase activity, acting on CH-OH group of donors"/>
    <property type="evidence" value="ECO:0007669"/>
    <property type="project" value="InterPro"/>
</dbReference>
<evidence type="ECO:0000256" key="3">
    <source>
        <dbReference type="ARBA" id="ARBA00022630"/>
    </source>
</evidence>
<comment type="cofactor">
    <cofactor evidence="1 6">
        <name>FAD</name>
        <dbReference type="ChEBI" id="CHEBI:57692"/>
    </cofactor>
</comment>
<dbReference type="SUPFAM" id="SSF51905">
    <property type="entry name" value="FAD/NAD(P)-binding domain"/>
    <property type="match status" value="1"/>
</dbReference>
<feature type="binding site" evidence="6">
    <location>
        <position position="240"/>
    </location>
    <ligand>
        <name>FAD</name>
        <dbReference type="ChEBI" id="CHEBI:57692"/>
    </ligand>
</feature>
<evidence type="ECO:0000256" key="2">
    <source>
        <dbReference type="ARBA" id="ARBA00010790"/>
    </source>
</evidence>
<gene>
    <name evidence="12" type="ORF">FSB_LOCUS59796</name>
</gene>
<feature type="binding site" evidence="6">
    <location>
        <begin position="80"/>
        <end position="81"/>
    </location>
    <ligand>
        <name>FAD</name>
        <dbReference type="ChEBI" id="CHEBI:57692"/>
    </ligand>
</feature>
<dbReference type="PROSITE" id="PS00623">
    <property type="entry name" value="GMC_OXRED_1"/>
    <property type="match status" value="1"/>
</dbReference>
<dbReference type="SUPFAM" id="SSF54373">
    <property type="entry name" value="FAD-linked reductases, C-terminal domain"/>
    <property type="match status" value="1"/>
</dbReference>
<feature type="signal peptide" evidence="9">
    <location>
        <begin position="1"/>
        <end position="28"/>
    </location>
</feature>
<feature type="chain" id="PRO_5014951706" description="Glucose-methanol-choline oxidoreductase N-terminal domain-containing protein" evidence="9">
    <location>
        <begin position="29"/>
        <end position="557"/>
    </location>
</feature>
<dbReference type="PIRSF" id="PIRSF000137">
    <property type="entry name" value="Alcohol_oxidase"/>
    <property type="match status" value="1"/>
</dbReference>
<dbReference type="PROSITE" id="PS00624">
    <property type="entry name" value="GMC_OXRED_2"/>
    <property type="match status" value="1"/>
</dbReference>
<dbReference type="AlphaFoldDB" id="A0A2N9J5N9"/>
<keyword evidence="5 6" id="KW-0274">FAD</keyword>
<protein>
    <recommendedName>
        <fullName evidence="10 11">Glucose-methanol-choline oxidoreductase N-terminal domain-containing protein</fullName>
    </recommendedName>
</protein>
<feature type="domain" description="Glucose-methanol-choline oxidoreductase N-terminal" evidence="11">
    <location>
        <begin position="292"/>
        <end position="306"/>
    </location>
</feature>
<accession>A0A2N9J5N9</accession>
<evidence type="ECO:0000256" key="1">
    <source>
        <dbReference type="ARBA" id="ARBA00001974"/>
    </source>
</evidence>
<evidence type="ECO:0000256" key="7">
    <source>
        <dbReference type="PIRSR" id="PIRSR000137-3"/>
    </source>
</evidence>
<dbReference type="Gene3D" id="3.30.410.40">
    <property type="match status" value="1"/>
</dbReference>
<dbReference type="PANTHER" id="PTHR45968">
    <property type="entry name" value="OSJNBA0019K04.7 PROTEIN"/>
    <property type="match status" value="1"/>
</dbReference>
<evidence type="ECO:0000256" key="6">
    <source>
        <dbReference type="PIRSR" id="PIRSR000137-2"/>
    </source>
</evidence>
<evidence type="ECO:0000259" key="10">
    <source>
        <dbReference type="PROSITE" id="PS00623"/>
    </source>
</evidence>
<dbReference type="InterPro" id="IPR051871">
    <property type="entry name" value="GMC_Oxidoreductase-Related"/>
</dbReference>
<proteinExistence type="inferred from homology"/>
<dbReference type="InterPro" id="IPR000172">
    <property type="entry name" value="GMC_OxRdtase_N"/>
</dbReference>
<dbReference type="EMBL" id="OIVN01006381">
    <property type="protein sequence ID" value="SPD31914.1"/>
    <property type="molecule type" value="Genomic_DNA"/>
</dbReference>
<keyword evidence="4 9" id="KW-0732">Signal</keyword>
<evidence type="ECO:0000256" key="4">
    <source>
        <dbReference type="ARBA" id="ARBA00022729"/>
    </source>
</evidence>
<dbReference type="InterPro" id="IPR012132">
    <property type="entry name" value="GMC_OxRdtase"/>
</dbReference>
<dbReference type="Gene3D" id="3.50.50.60">
    <property type="entry name" value="FAD/NAD(P)-binding domain"/>
    <property type="match status" value="1"/>
</dbReference>
<evidence type="ECO:0000256" key="5">
    <source>
        <dbReference type="ARBA" id="ARBA00022827"/>
    </source>
</evidence>
<name>A0A2N9J5N9_FAGSY</name>
<dbReference type="InterPro" id="IPR007867">
    <property type="entry name" value="GMC_OxRtase_C"/>
</dbReference>